<evidence type="ECO:0000313" key="3">
    <source>
        <dbReference type="Proteomes" id="UP000291422"/>
    </source>
</evidence>
<protein>
    <submittedName>
        <fullName evidence="2">Uncharacterized protein</fullName>
    </submittedName>
</protein>
<reference evidence="3" key="1">
    <citation type="journal article" date="2019" name="bioRxiv">
        <title>Genomics, evolutionary history and diagnostics of the Alternaria alternata species group including apple and Asian pear pathotypes.</title>
        <authorList>
            <person name="Armitage A.D."/>
            <person name="Cockerton H.M."/>
            <person name="Sreenivasaprasad S."/>
            <person name="Woodhall J.W."/>
            <person name="Lane C.R."/>
            <person name="Harrison R.J."/>
            <person name="Clarkson J.P."/>
        </authorList>
    </citation>
    <scope>NUCLEOTIDE SEQUENCE [LARGE SCALE GENOMIC DNA]</scope>
    <source>
        <strain evidence="3">FERA 1177</strain>
    </source>
</reference>
<dbReference type="EMBL" id="PDXD01000030">
    <property type="protein sequence ID" value="RYN71782.1"/>
    <property type="molecule type" value="Genomic_DNA"/>
</dbReference>
<dbReference type="VEuPathDB" id="FungiDB:CC77DRAFT_1020258"/>
<feature type="signal peptide" evidence="1">
    <location>
        <begin position="1"/>
        <end position="17"/>
    </location>
</feature>
<sequence length="177" mass="19761">MHFSATVLLAILQSAAAVPYHQTNNADMQLVVTPETVVDKSAHKDTLQTIETQVHASESKDFDIKIHVDVSTQPTETMDEKIPGWVFVEGKRIMGRIHGNAFWTIKGELAENLPVEDFLFDPLLFSLNHPKDFEGEFTGEFGNGQMKMNWTSGATIIGRSWLTDHTIKGKTVIDYSA</sequence>
<dbReference type="Proteomes" id="UP000291422">
    <property type="component" value="Unassembled WGS sequence"/>
</dbReference>
<accession>A0A4Q4N7H7</accession>
<dbReference type="AlphaFoldDB" id="A0A4Q4N7H7"/>
<proteinExistence type="predicted"/>
<gene>
    <name evidence="2" type="ORF">AA0117_g9262</name>
</gene>
<feature type="chain" id="PRO_5020684860" evidence="1">
    <location>
        <begin position="18"/>
        <end position="177"/>
    </location>
</feature>
<keyword evidence="1" id="KW-0732">Signal</keyword>
<organism evidence="2 3">
    <name type="scientific">Alternaria alternata</name>
    <name type="common">Alternaria rot fungus</name>
    <name type="synonym">Torula alternata</name>
    <dbReference type="NCBI Taxonomy" id="5599"/>
    <lineage>
        <taxon>Eukaryota</taxon>
        <taxon>Fungi</taxon>
        <taxon>Dikarya</taxon>
        <taxon>Ascomycota</taxon>
        <taxon>Pezizomycotina</taxon>
        <taxon>Dothideomycetes</taxon>
        <taxon>Pleosporomycetidae</taxon>
        <taxon>Pleosporales</taxon>
        <taxon>Pleosporineae</taxon>
        <taxon>Pleosporaceae</taxon>
        <taxon>Alternaria</taxon>
        <taxon>Alternaria sect. Alternaria</taxon>
        <taxon>Alternaria alternata complex</taxon>
    </lineage>
</organism>
<evidence type="ECO:0000313" key="2">
    <source>
        <dbReference type="EMBL" id="RYN71782.1"/>
    </source>
</evidence>
<name>A0A4Q4N7H7_ALTAL</name>
<evidence type="ECO:0000256" key="1">
    <source>
        <dbReference type="SAM" id="SignalP"/>
    </source>
</evidence>
<comment type="caution">
    <text evidence="2">The sequence shown here is derived from an EMBL/GenBank/DDBJ whole genome shotgun (WGS) entry which is preliminary data.</text>
</comment>